<organism evidence="2 3">
    <name type="scientific">Volvox africanus</name>
    <dbReference type="NCBI Taxonomy" id="51714"/>
    <lineage>
        <taxon>Eukaryota</taxon>
        <taxon>Viridiplantae</taxon>
        <taxon>Chlorophyta</taxon>
        <taxon>core chlorophytes</taxon>
        <taxon>Chlorophyceae</taxon>
        <taxon>CS clade</taxon>
        <taxon>Chlamydomonadales</taxon>
        <taxon>Volvocaceae</taxon>
        <taxon>Volvox</taxon>
    </lineage>
</organism>
<proteinExistence type="predicted"/>
<sequence length="189" mass="18521">MIAAACCTTATSAGVKVAAMTADGRSGGAADSGGCRRASFGDHGCAAATVRLSSRVDDGDGGGVAGRPVPSLPTTPGGDGALGNAAPGPNPTPILYGTPIPNLGRAVGCNWGGNGANAALPPWTRLPPSLQVPPWISTPEEAPTFCSIAAGFAVSGFVRAFVRSLSPGSSSVMVVPPGCRTDATAVRGY</sequence>
<dbReference type="AlphaFoldDB" id="A0A8J4BRK2"/>
<evidence type="ECO:0000313" key="2">
    <source>
        <dbReference type="EMBL" id="GIL63926.1"/>
    </source>
</evidence>
<reference evidence="2" key="1">
    <citation type="journal article" date="2021" name="Proc. Natl. Acad. Sci. U.S.A.">
        <title>Three genomes in the algal genus Volvox reveal the fate of a haploid sex-determining region after a transition to homothallism.</title>
        <authorList>
            <person name="Yamamoto K."/>
            <person name="Hamaji T."/>
            <person name="Kawai-Toyooka H."/>
            <person name="Matsuzaki R."/>
            <person name="Takahashi F."/>
            <person name="Nishimura Y."/>
            <person name="Kawachi M."/>
            <person name="Noguchi H."/>
            <person name="Minakuchi Y."/>
            <person name="Umen J.G."/>
            <person name="Toyoda A."/>
            <person name="Nozaki H."/>
        </authorList>
    </citation>
    <scope>NUCLEOTIDE SEQUENCE</scope>
    <source>
        <strain evidence="2">NIES-3780</strain>
    </source>
</reference>
<protein>
    <submittedName>
        <fullName evidence="2">Uncharacterized protein</fullName>
    </submittedName>
</protein>
<evidence type="ECO:0000313" key="3">
    <source>
        <dbReference type="Proteomes" id="UP000747399"/>
    </source>
</evidence>
<dbReference type="EMBL" id="BNCO01000061">
    <property type="protein sequence ID" value="GIL63926.1"/>
    <property type="molecule type" value="Genomic_DNA"/>
</dbReference>
<evidence type="ECO:0000256" key="1">
    <source>
        <dbReference type="SAM" id="MobiDB-lite"/>
    </source>
</evidence>
<feature type="region of interest" description="Disordered" evidence="1">
    <location>
        <begin position="56"/>
        <end position="89"/>
    </location>
</feature>
<dbReference type="Proteomes" id="UP000747399">
    <property type="component" value="Unassembled WGS sequence"/>
</dbReference>
<comment type="caution">
    <text evidence="2">The sequence shown here is derived from an EMBL/GenBank/DDBJ whole genome shotgun (WGS) entry which is preliminary data.</text>
</comment>
<gene>
    <name evidence="2" type="ORF">Vafri_17935</name>
</gene>
<name>A0A8J4BRK2_9CHLO</name>
<keyword evidence="3" id="KW-1185">Reference proteome</keyword>
<accession>A0A8J4BRK2</accession>